<gene>
    <name evidence="1" type="ORF">A4A49_20507</name>
</gene>
<name>A0A314KV50_NICAT</name>
<organism evidence="1 2">
    <name type="scientific">Nicotiana attenuata</name>
    <name type="common">Coyote tobacco</name>
    <dbReference type="NCBI Taxonomy" id="49451"/>
    <lineage>
        <taxon>Eukaryota</taxon>
        <taxon>Viridiplantae</taxon>
        <taxon>Streptophyta</taxon>
        <taxon>Embryophyta</taxon>
        <taxon>Tracheophyta</taxon>
        <taxon>Spermatophyta</taxon>
        <taxon>Magnoliopsida</taxon>
        <taxon>eudicotyledons</taxon>
        <taxon>Gunneridae</taxon>
        <taxon>Pentapetalae</taxon>
        <taxon>asterids</taxon>
        <taxon>lamiids</taxon>
        <taxon>Solanales</taxon>
        <taxon>Solanaceae</taxon>
        <taxon>Nicotianoideae</taxon>
        <taxon>Nicotianeae</taxon>
        <taxon>Nicotiana</taxon>
    </lineage>
</organism>
<evidence type="ECO:0000313" key="1">
    <source>
        <dbReference type="EMBL" id="OIT33371.1"/>
    </source>
</evidence>
<reference evidence="1" key="1">
    <citation type="submission" date="2016-11" db="EMBL/GenBank/DDBJ databases">
        <title>The genome of Nicotiana attenuata.</title>
        <authorList>
            <person name="Xu S."/>
            <person name="Brockmoeller T."/>
            <person name="Gaquerel E."/>
            <person name="Navarro A."/>
            <person name="Kuhl H."/>
            <person name="Gase K."/>
            <person name="Ling Z."/>
            <person name="Zhou W."/>
            <person name="Kreitzer C."/>
            <person name="Stanke M."/>
            <person name="Tang H."/>
            <person name="Lyons E."/>
            <person name="Pandey P."/>
            <person name="Pandey S.P."/>
            <person name="Timmermann B."/>
            <person name="Baldwin I.T."/>
        </authorList>
    </citation>
    <scope>NUCLEOTIDE SEQUENCE [LARGE SCALE GENOMIC DNA]</scope>
    <source>
        <strain evidence="1">UT</strain>
    </source>
</reference>
<comment type="caution">
    <text evidence="1">The sequence shown here is derived from an EMBL/GenBank/DDBJ whole genome shotgun (WGS) entry which is preliminary data.</text>
</comment>
<keyword evidence="2" id="KW-1185">Reference proteome</keyword>
<protein>
    <submittedName>
        <fullName evidence="1">Uncharacterized protein</fullName>
    </submittedName>
</protein>
<dbReference type="AlphaFoldDB" id="A0A314KV50"/>
<proteinExistence type="predicted"/>
<accession>A0A314KV50</accession>
<evidence type="ECO:0000313" key="2">
    <source>
        <dbReference type="Proteomes" id="UP000187609"/>
    </source>
</evidence>
<dbReference type="EMBL" id="MJEQ01000893">
    <property type="protein sequence ID" value="OIT33371.1"/>
    <property type="molecule type" value="Genomic_DNA"/>
</dbReference>
<dbReference type="Proteomes" id="UP000187609">
    <property type="component" value="Unassembled WGS sequence"/>
</dbReference>
<dbReference type="Gramene" id="OIT33371">
    <property type="protein sequence ID" value="OIT33371"/>
    <property type="gene ID" value="A4A49_20507"/>
</dbReference>
<sequence>MFTTKRSFKLTYKTNCDQDLDHKPLPANFNHDLDSNGPLKHSIVWFEPKEDGNSVLFPYRMCVEGLKISNEGTAAALLSLRAFGIHHGEIL</sequence>